<dbReference type="eggNOG" id="COG1062">
    <property type="taxonomic scope" value="Bacteria"/>
</dbReference>
<dbReference type="InterPro" id="IPR002328">
    <property type="entry name" value="ADH_Zn_CS"/>
</dbReference>
<sequence length="369" mass="37781">MRAAVTREPGSVSIEEIDKPVPAMGEVLVRLAATGICHTDLSMVSGALPAPLPFVPGHEGAGVVEATGPGVEDVGVGDHVVLSIVVSCGSCYQCGLGNLSICEVGSAMAPGGLLLDGTTRLSNGGEEFHSLLCQSSLAEYAVVPSNSAVPIPKDIPFPVASLLACGGGTGFGAVVRRTTLWIGSSVVVIGCGGVGLTAIMAAKVRGATTIIAVDPSAGARAMAEKVGATHVLDPDGDRVLRSVMELTGRGADVAIDAVGRKGTVETAFQSIRAGGEVVAVGIDDASNEVELDLYGFMMQKRVTGTYAGSLVPRIDIPAALALYRDGRLPLDVLVSETYTLDDVPGLLTNEIRLPPGRAVVCFDQPEERP</sequence>
<evidence type="ECO:0000256" key="1">
    <source>
        <dbReference type="ARBA" id="ARBA00001947"/>
    </source>
</evidence>
<dbReference type="PATRIC" id="fig|1068978.7.peg.1267"/>
<keyword evidence="3 6" id="KW-0479">Metal-binding</keyword>
<reference evidence="8 9" key="1">
    <citation type="submission" date="2014-07" db="EMBL/GenBank/DDBJ databases">
        <title>Whole Genome Sequence of the Amycolatopsis methanolica 239.</title>
        <authorList>
            <person name="Tang B."/>
        </authorList>
    </citation>
    <scope>NUCLEOTIDE SEQUENCE [LARGE SCALE GENOMIC DNA]</scope>
    <source>
        <strain evidence="8 9">239</strain>
    </source>
</reference>
<dbReference type="Gene3D" id="3.40.50.720">
    <property type="entry name" value="NAD(P)-binding Rossmann-like Domain"/>
    <property type="match status" value="1"/>
</dbReference>
<dbReference type="PROSITE" id="PS00059">
    <property type="entry name" value="ADH_ZINC"/>
    <property type="match status" value="1"/>
</dbReference>
<gene>
    <name evidence="8" type="ORF">AMETH_1203</name>
</gene>
<dbReference type="InterPro" id="IPR013154">
    <property type="entry name" value="ADH-like_N"/>
</dbReference>
<dbReference type="SMART" id="SM00829">
    <property type="entry name" value="PKS_ER"/>
    <property type="match status" value="1"/>
</dbReference>
<proteinExistence type="inferred from homology"/>
<dbReference type="GO" id="GO:0016491">
    <property type="term" value="F:oxidoreductase activity"/>
    <property type="evidence" value="ECO:0007669"/>
    <property type="project" value="UniProtKB-KW"/>
</dbReference>
<dbReference type="HOGENOM" id="CLU_026673_14_1_11"/>
<name>A0A076MR00_AMYME</name>
<dbReference type="Gene3D" id="3.90.180.10">
    <property type="entry name" value="Medium-chain alcohol dehydrogenases, catalytic domain"/>
    <property type="match status" value="1"/>
</dbReference>
<keyword evidence="5" id="KW-0560">Oxidoreductase</keyword>
<dbReference type="InterPro" id="IPR036291">
    <property type="entry name" value="NAD(P)-bd_dom_sf"/>
</dbReference>
<comment type="cofactor">
    <cofactor evidence="1 6">
        <name>Zn(2+)</name>
        <dbReference type="ChEBI" id="CHEBI:29105"/>
    </cofactor>
</comment>
<dbReference type="Proteomes" id="UP000062973">
    <property type="component" value="Chromosome"/>
</dbReference>
<dbReference type="KEGG" id="amq:AMETH_1203"/>
<dbReference type="SUPFAM" id="SSF51735">
    <property type="entry name" value="NAD(P)-binding Rossmann-fold domains"/>
    <property type="match status" value="1"/>
</dbReference>
<dbReference type="SUPFAM" id="SSF50129">
    <property type="entry name" value="GroES-like"/>
    <property type="match status" value="1"/>
</dbReference>
<evidence type="ECO:0000256" key="6">
    <source>
        <dbReference type="RuleBase" id="RU361277"/>
    </source>
</evidence>
<organism evidence="8 9">
    <name type="scientific">Amycolatopsis methanolica 239</name>
    <dbReference type="NCBI Taxonomy" id="1068978"/>
    <lineage>
        <taxon>Bacteria</taxon>
        <taxon>Bacillati</taxon>
        <taxon>Actinomycetota</taxon>
        <taxon>Actinomycetes</taxon>
        <taxon>Pseudonocardiales</taxon>
        <taxon>Pseudonocardiaceae</taxon>
        <taxon>Amycolatopsis</taxon>
        <taxon>Amycolatopsis methanolica group</taxon>
    </lineage>
</organism>
<accession>A0A076MR00</accession>
<keyword evidence="4 6" id="KW-0862">Zinc</keyword>
<evidence type="ECO:0000313" key="9">
    <source>
        <dbReference type="Proteomes" id="UP000062973"/>
    </source>
</evidence>
<evidence type="ECO:0000256" key="3">
    <source>
        <dbReference type="ARBA" id="ARBA00022723"/>
    </source>
</evidence>
<dbReference type="FunFam" id="3.40.50.720:FF:000003">
    <property type="entry name" value="S-(hydroxymethyl)glutathione dehydrogenase"/>
    <property type="match status" value="1"/>
</dbReference>
<comment type="similarity">
    <text evidence="2 6">Belongs to the zinc-containing alcohol dehydrogenase family.</text>
</comment>
<keyword evidence="9" id="KW-1185">Reference proteome</keyword>
<feature type="domain" description="Enoyl reductase (ER)" evidence="7">
    <location>
        <begin position="7"/>
        <end position="360"/>
    </location>
</feature>
<dbReference type="GO" id="GO:0008270">
    <property type="term" value="F:zinc ion binding"/>
    <property type="evidence" value="ECO:0007669"/>
    <property type="project" value="InterPro"/>
</dbReference>
<dbReference type="InterPro" id="IPR013149">
    <property type="entry name" value="ADH-like_C"/>
</dbReference>
<evidence type="ECO:0000256" key="2">
    <source>
        <dbReference type="ARBA" id="ARBA00008072"/>
    </source>
</evidence>
<dbReference type="InterPro" id="IPR011032">
    <property type="entry name" value="GroES-like_sf"/>
</dbReference>
<dbReference type="AlphaFoldDB" id="A0A076MR00"/>
<protein>
    <submittedName>
        <fullName evidence="8">Alcohol dehydrogenase zinc-binding domain protein</fullName>
    </submittedName>
</protein>
<dbReference type="PANTHER" id="PTHR43350">
    <property type="entry name" value="NAD-DEPENDENT ALCOHOL DEHYDROGENASE"/>
    <property type="match status" value="1"/>
</dbReference>
<dbReference type="Pfam" id="PF08240">
    <property type="entry name" value="ADH_N"/>
    <property type="match status" value="1"/>
</dbReference>
<evidence type="ECO:0000256" key="4">
    <source>
        <dbReference type="ARBA" id="ARBA00022833"/>
    </source>
</evidence>
<dbReference type="EMBL" id="CP009110">
    <property type="protein sequence ID" value="AIJ21295.1"/>
    <property type="molecule type" value="Genomic_DNA"/>
</dbReference>
<dbReference type="OrthoDB" id="3265141at2"/>
<dbReference type="PANTHER" id="PTHR43350:SF21">
    <property type="entry name" value="S-NITROSOMYCOTHIOL REDUCTASE MSCR"/>
    <property type="match status" value="1"/>
</dbReference>
<dbReference type="STRING" id="1068978.AMETH_1203"/>
<evidence type="ECO:0000313" key="8">
    <source>
        <dbReference type="EMBL" id="AIJ21295.1"/>
    </source>
</evidence>
<dbReference type="InterPro" id="IPR020843">
    <property type="entry name" value="ER"/>
</dbReference>
<evidence type="ECO:0000256" key="5">
    <source>
        <dbReference type="ARBA" id="ARBA00023002"/>
    </source>
</evidence>
<dbReference type="Pfam" id="PF00107">
    <property type="entry name" value="ADH_zinc_N"/>
    <property type="match status" value="1"/>
</dbReference>
<evidence type="ECO:0000259" key="7">
    <source>
        <dbReference type="SMART" id="SM00829"/>
    </source>
</evidence>